<dbReference type="Pfam" id="PF02626">
    <property type="entry name" value="CT_A_B"/>
    <property type="match status" value="1"/>
</dbReference>
<reference evidence="7 8" key="1">
    <citation type="submission" date="2020-10" db="EMBL/GenBank/DDBJ databases">
        <title>Novel species in genus Corynebacterium.</title>
        <authorList>
            <person name="Zhang G."/>
        </authorList>
    </citation>
    <scope>NUCLEOTIDE SEQUENCE [LARGE SCALE GENOMIC DNA]</scope>
    <source>
        <strain evidence="7 8">DSM 45110</strain>
    </source>
</reference>
<evidence type="ECO:0000259" key="6">
    <source>
        <dbReference type="SMART" id="SM00797"/>
    </source>
</evidence>
<feature type="compositionally biased region" description="Low complexity" evidence="4">
    <location>
        <begin position="225"/>
        <end position="254"/>
    </location>
</feature>
<feature type="region of interest" description="Disordered" evidence="4">
    <location>
        <begin position="224"/>
        <end position="264"/>
    </location>
</feature>
<dbReference type="InterPro" id="IPR029000">
    <property type="entry name" value="Cyclophilin-like_dom_sf"/>
</dbReference>
<feature type="region of interest" description="Disordered" evidence="4">
    <location>
        <begin position="471"/>
        <end position="495"/>
    </location>
</feature>
<dbReference type="Gene3D" id="3.30.1360.40">
    <property type="match status" value="1"/>
</dbReference>
<dbReference type="Gene3D" id="2.40.100.10">
    <property type="entry name" value="Cyclophilin-like"/>
    <property type="match status" value="2"/>
</dbReference>
<dbReference type="Pfam" id="PF02682">
    <property type="entry name" value="CT_C_D"/>
    <property type="match status" value="1"/>
</dbReference>
<feature type="domain" description="Carboxyltransferase" evidence="5">
    <location>
        <begin position="15"/>
        <end position="206"/>
    </location>
</feature>
<feature type="region of interest" description="Disordered" evidence="4">
    <location>
        <begin position="552"/>
        <end position="586"/>
    </location>
</feature>
<evidence type="ECO:0000313" key="7">
    <source>
        <dbReference type="EMBL" id="MBF4554082.1"/>
    </source>
</evidence>
<accession>A0ABR9ZN90</accession>
<dbReference type="InterPro" id="IPR003833">
    <property type="entry name" value="CT_C_D"/>
</dbReference>
<keyword evidence="3" id="KW-0067">ATP-binding</keyword>
<feature type="compositionally biased region" description="Polar residues" evidence="4">
    <location>
        <begin position="569"/>
        <end position="578"/>
    </location>
</feature>
<keyword evidence="2" id="KW-0378">Hydrolase</keyword>
<dbReference type="SUPFAM" id="SSF50891">
    <property type="entry name" value="Cyclophilin-like"/>
    <property type="match status" value="2"/>
</dbReference>
<dbReference type="SMART" id="SM00797">
    <property type="entry name" value="AHS2"/>
    <property type="match status" value="1"/>
</dbReference>
<evidence type="ECO:0000313" key="8">
    <source>
        <dbReference type="Proteomes" id="UP000635902"/>
    </source>
</evidence>
<keyword evidence="8" id="KW-1185">Reference proteome</keyword>
<dbReference type="EMBL" id="JADKMY010000002">
    <property type="protein sequence ID" value="MBF4554082.1"/>
    <property type="molecule type" value="Genomic_DNA"/>
</dbReference>
<dbReference type="InterPro" id="IPR052708">
    <property type="entry name" value="PxpC"/>
</dbReference>
<proteinExistence type="predicted"/>
<evidence type="ECO:0000259" key="5">
    <source>
        <dbReference type="SMART" id="SM00796"/>
    </source>
</evidence>
<dbReference type="RefSeq" id="WP_194556947.1">
    <property type="nucleotide sequence ID" value="NZ_JADKMY010000002.1"/>
</dbReference>
<feature type="domain" description="Carboxyltransferase" evidence="6">
    <location>
        <begin position="279"/>
        <end position="569"/>
    </location>
</feature>
<dbReference type="InterPro" id="IPR003778">
    <property type="entry name" value="CT_A_B"/>
</dbReference>
<protein>
    <submittedName>
        <fullName evidence="7">5-oxoprolinase/urea amidolyase family protein</fullName>
    </submittedName>
</protein>
<dbReference type="Proteomes" id="UP000635902">
    <property type="component" value="Unassembled WGS sequence"/>
</dbReference>
<dbReference type="SUPFAM" id="SSF160467">
    <property type="entry name" value="PH0987 N-terminal domain-like"/>
    <property type="match status" value="1"/>
</dbReference>
<feature type="compositionally biased region" description="Low complexity" evidence="4">
    <location>
        <begin position="552"/>
        <end position="568"/>
    </location>
</feature>
<sequence>MSSANNSGDQRASRPELRPVGTRAWLVDLPDLDTVMTWHAHLSEHPLPGQEEAIAAARTVLVLFATRKHTIQAKPLLESLAPQSLQATDSRTVSIDVIYDGEDLEQVASLLGISATELVERHTQQEWKASFGGFAPGFTYCVPAGDDFSWDIPRLEKPRTAVPSGAVGLAGNFSAVYPRTSPGGWQLIGHTETKMWNTTANPPALLQPGDSVSYRAVRENIELQDTPAASDEASSTASTPASASESTSTPLAPARPAFTVDNPGMQTLLEDTGRGGYGDMGVNRSGAADRTSAWVANDVVGNAGNAAVLENIGGLTLHATTDVVVCATGAEATLKVQDQTHPLAIPVLVRAGQSISLTPANAPHTGLRHYLAARGGFVASTVLESASTDVLSGLGPAPVQKADVLKIGHRAAPRAIGEPAINPLRSSRELRCIPGPRDNWFNSEEFSKFCTRDWIVSGQSNRVGLRLELPRGDRGGVEKEDAENKGLQRSHEGELASEGMVSGCVQVPPNGLPVVFLADHPVTGGYPVIATVISEDLDIAGQLAPGETVRFVPVDPDTLAPTDTATDPSAENSTTAENTAPAGEKS</sequence>
<name>A0ABR9ZN90_9CORY</name>
<gene>
    <name evidence="7" type="ORF">IRY30_08360</name>
</gene>
<organism evidence="7 8">
    <name type="scientific">Corynebacterium suicordis DSM 45110</name>
    <dbReference type="NCBI Taxonomy" id="1121369"/>
    <lineage>
        <taxon>Bacteria</taxon>
        <taxon>Bacillati</taxon>
        <taxon>Actinomycetota</taxon>
        <taxon>Actinomycetes</taxon>
        <taxon>Mycobacteriales</taxon>
        <taxon>Corynebacteriaceae</taxon>
        <taxon>Corynebacterium</taxon>
    </lineage>
</organism>
<dbReference type="PANTHER" id="PTHR43309:SF3">
    <property type="entry name" value="5-OXOPROLINASE SUBUNIT C"/>
    <property type="match status" value="1"/>
</dbReference>
<evidence type="ECO:0000256" key="4">
    <source>
        <dbReference type="SAM" id="MobiDB-lite"/>
    </source>
</evidence>
<feature type="compositionally biased region" description="Basic and acidic residues" evidence="4">
    <location>
        <begin position="471"/>
        <end position="494"/>
    </location>
</feature>
<evidence type="ECO:0000256" key="2">
    <source>
        <dbReference type="ARBA" id="ARBA00022801"/>
    </source>
</evidence>
<comment type="caution">
    <text evidence="7">The sequence shown here is derived from an EMBL/GenBank/DDBJ whole genome shotgun (WGS) entry which is preliminary data.</text>
</comment>
<dbReference type="PANTHER" id="PTHR43309">
    <property type="entry name" value="5-OXOPROLINASE SUBUNIT C"/>
    <property type="match status" value="1"/>
</dbReference>
<evidence type="ECO:0000256" key="1">
    <source>
        <dbReference type="ARBA" id="ARBA00022741"/>
    </source>
</evidence>
<dbReference type="SMART" id="SM00796">
    <property type="entry name" value="AHS1"/>
    <property type="match status" value="1"/>
</dbReference>
<keyword evidence="1" id="KW-0547">Nucleotide-binding</keyword>
<evidence type="ECO:0000256" key="3">
    <source>
        <dbReference type="ARBA" id="ARBA00022840"/>
    </source>
</evidence>